<evidence type="ECO:0000256" key="2">
    <source>
        <dbReference type="ARBA" id="ARBA00022475"/>
    </source>
</evidence>
<sequence length="382" mass="40934">MSDATVNATATAAAAAEASDSVAAGAPLISLDHVTVEFGRGKNRFRAVDDVSLTINKGSIYGIIGFSGAGKSTLVRTMNVLQRPTSGTVTFNGTTISTLGEGRLLPLRRKIAMIFQHFNLMPSRTVLDNVTLPLIHEKVSRKDARAKAMHLLELVGIADKAKAYPRQLSGGQQQRVAIARALIGDPEVLLCDEATSALDPCTTRSILALLKDLNARLGLTIVLITHQMQVVKDICTDLAVMSHGKVVDDGSILDVFDHPSNELTREFIYTSGNMNKGITLVQEHPLFSKERESGSVYLLFSVGSGAEETLMADIRERFGVRGNIMFGNVDVIHGTPVGMILVSLDGPAEAVSKALAYFPTVGVSATPLADLHVNEVEENDNE</sequence>
<keyword evidence="7" id="KW-0472">Membrane</keyword>
<keyword evidence="6" id="KW-0029">Amino-acid transport</keyword>
<dbReference type="Proteomes" id="UP000262177">
    <property type="component" value="Chromosome"/>
</dbReference>
<name>A0A286T9U4_BIFBI</name>
<evidence type="ECO:0000256" key="5">
    <source>
        <dbReference type="ARBA" id="ARBA00022967"/>
    </source>
</evidence>
<dbReference type="GO" id="GO:0005524">
    <property type="term" value="F:ATP binding"/>
    <property type="evidence" value="ECO:0007669"/>
    <property type="project" value="UniProtKB-KW"/>
</dbReference>
<evidence type="ECO:0000259" key="8">
    <source>
        <dbReference type="PROSITE" id="PS50893"/>
    </source>
</evidence>
<protein>
    <submittedName>
        <fullName evidence="9">ABC transporter ATP-binding protein</fullName>
    </submittedName>
</protein>
<dbReference type="GO" id="GO:0006865">
    <property type="term" value="P:amino acid transport"/>
    <property type="evidence" value="ECO:0007669"/>
    <property type="project" value="UniProtKB-KW"/>
</dbReference>
<evidence type="ECO:0000313" key="10">
    <source>
        <dbReference type="Proteomes" id="UP000262177"/>
    </source>
</evidence>
<keyword evidence="3" id="KW-0547">Nucleotide-binding</keyword>
<accession>A0A286T9U4</accession>
<keyword evidence="2" id="KW-1003">Cell membrane</keyword>
<dbReference type="SUPFAM" id="SSF55021">
    <property type="entry name" value="ACT-like"/>
    <property type="match status" value="1"/>
</dbReference>
<dbReference type="Gene3D" id="3.40.50.300">
    <property type="entry name" value="P-loop containing nucleotide triphosphate hydrolases"/>
    <property type="match status" value="1"/>
</dbReference>
<dbReference type="PANTHER" id="PTHR43166">
    <property type="entry name" value="AMINO ACID IMPORT ATP-BINDING PROTEIN"/>
    <property type="match status" value="1"/>
</dbReference>
<keyword evidence="5" id="KW-1278">Translocase</keyword>
<feature type="domain" description="ABC transporter" evidence="8">
    <location>
        <begin position="29"/>
        <end position="268"/>
    </location>
</feature>
<evidence type="ECO:0000256" key="3">
    <source>
        <dbReference type="ARBA" id="ARBA00022741"/>
    </source>
</evidence>
<dbReference type="InterPro" id="IPR050086">
    <property type="entry name" value="MetN_ABC_transporter-like"/>
</dbReference>
<proteinExistence type="predicted"/>
<keyword evidence="4 9" id="KW-0067">ATP-binding</keyword>
<dbReference type="EMBL" id="AP018131">
    <property type="protein sequence ID" value="BBA47184.1"/>
    <property type="molecule type" value="Genomic_DNA"/>
</dbReference>
<dbReference type="AlphaFoldDB" id="A0A286T9U4"/>
<keyword evidence="1" id="KW-0813">Transport</keyword>
<dbReference type="SMART" id="SM00930">
    <property type="entry name" value="NIL"/>
    <property type="match status" value="1"/>
</dbReference>
<dbReference type="SUPFAM" id="SSF52540">
    <property type="entry name" value="P-loop containing nucleoside triphosphate hydrolases"/>
    <property type="match status" value="1"/>
</dbReference>
<dbReference type="Pfam" id="PF00005">
    <property type="entry name" value="ABC_tran"/>
    <property type="match status" value="1"/>
</dbReference>
<dbReference type="Pfam" id="PF09383">
    <property type="entry name" value="NIL"/>
    <property type="match status" value="1"/>
</dbReference>
<evidence type="ECO:0000256" key="6">
    <source>
        <dbReference type="ARBA" id="ARBA00022970"/>
    </source>
</evidence>
<dbReference type="InterPro" id="IPR003593">
    <property type="entry name" value="AAA+_ATPase"/>
</dbReference>
<dbReference type="InterPro" id="IPR045865">
    <property type="entry name" value="ACT-like_dom_sf"/>
</dbReference>
<dbReference type="CDD" id="cd03258">
    <property type="entry name" value="ABC_MetN_methionine_transporter"/>
    <property type="match status" value="1"/>
</dbReference>
<reference evidence="9 10" key="1">
    <citation type="journal article" date="2017" name="Biosci. Biotechnol. Biochem.">
        <title>Identification and characterization of a sulfoglycosidase from Bifidobacterium bifidum implicated in mucin glycan utilization.</title>
        <authorList>
            <person name="Katoh T."/>
            <person name="Maeshibu T."/>
            <person name="Kikkawa K."/>
            <person name="Gotoh A."/>
            <person name="Tomabechi Y."/>
            <person name="Nakamura M."/>
            <person name="Liao W.-H."/>
            <person name="Yamaguchi M."/>
            <person name="Ashida H."/>
            <person name="Yamamoto K."/>
            <person name="Katayama T."/>
        </authorList>
    </citation>
    <scope>NUCLEOTIDE SEQUENCE [LARGE SCALE GENOMIC DNA]</scope>
    <source>
        <strain evidence="9 10">JCM 7004</strain>
    </source>
</reference>
<dbReference type="PROSITE" id="PS50893">
    <property type="entry name" value="ABC_TRANSPORTER_2"/>
    <property type="match status" value="1"/>
</dbReference>
<dbReference type="InterPro" id="IPR017871">
    <property type="entry name" value="ABC_transporter-like_CS"/>
</dbReference>
<dbReference type="InterPro" id="IPR041701">
    <property type="entry name" value="MetN_ABC"/>
</dbReference>
<evidence type="ECO:0000256" key="4">
    <source>
        <dbReference type="ARBA" id="ARBA00022840"/>
    </source>
</evidence>
<gene>
    <name evidence="9" type="ORF">BBJK_00197</name>
</gene>
<dbReference type="PROSITE" id="PS00211">
    <property type="entry name" value="ABC_TRANSPORTER_1"/>
    <property type="match status" value="1"/>
</dbReference>
<evidence type="ECO:0000256" key="7">
    <source>
        <dbReference type="ARBA" id="ARBA00023136"/>
    </source>
</evidence>
<dbReference type="GO" id="GO:0016887">
    <property type="term" value="F:ATP hydrolysis activity"/>
    <property type="evidence" value="ECO:0007669"/>
    <property type="project" value="InterPro"/>
</dbReference>
<dbReference type="PANTHER" id="PTHR43166:SF30">
    <property type="entry name" value="METHIONINE IMPORT ATP-BINDING PROTEIN METN"/>
    <property type="match status" value="1"/>
</dbReference>
<dbReference type="Gene3D" id="3.30.70.260">
    <property type="match status" value="1"/>
</dbReference>
<dbReference type="SMART" id="SM00382">
    <property type="entry name" value="AAA"/>
    <property type="match status" value="1"/>
</dbReference>
<dbReference type="InterPro" id="IPR018449">
    <property type="entry name" value="NIL_domain"/>
</dbReference>
<organism evidence="9 10">
    <name type="scientific">Bifidobacterium bifidum LMG 13195</name>
    <dbReference type="NCBI Taxonomy" id="1207542"/>
    <lineage>
        <taxon>Bacteria</taxon>
        <taxon>Bacillati</taxon>
        <taxon>Actinomycetota</taxon>
        <taxon>Actinomycetes</taxon>
        <taxon>Bifidobacteriales</taxon>
        <taxon>Bifidobacteriaceae</taxon>
        <taxon>Bifidobacterium</taxon>
    </lineage>
</organism>
<dbReference type="InterPro" id="IPR003439">
    <property type="entry name" value="ABC_transporter-like_ATP-bd"/>
</dbReference>
<evidence type="ECO:0000313" key="9">
    <source>
        <dbReference type="EMBL" id="BBA47184.1"/>
    </source>
</evidence>
<evidence type="ECO:0000256" key="1">
    <source>
        <dbReference type="ARBA" id="ARBA00022448"/>
    </source>
</evidence>
<dbReference type="InterPro" id="IPR027417">
    <property type="entry name" value="P-loop_NTPase"/>
</dbReference>